<dbReference type="EMBL" id="JAVFHQ010000006">
    <property type="protein sequence ID" value="KAK4548933.1"/>
    <property type="molecule type" value="Genomic_DNA"/>
</dbReference>
<gene>
    <name evidence="1" type="ORF">LTR36_008706</name>
</gene>
<evidence type="ECO:0000313" key="2">
    <source>
        <dbReference type="Proteomes" id="UP001324427"/>
    </source>
</evidence>
<accession>A0AAV9JTT5</accession>
<keyword evidence="2" id="KW-1185">Reference proteome</keyword>
<dbReference type="AlphaFoldDB" id="A0AAV9JTT5"/>
<protein>
    <submittedName>
        <fullName evidence="1">Uncharacterized protein</fullName>
    </submittedName>
</protein>
<name>A0AAV9JTT5_9PEZI</name>
<evidence type="ECO:0000313" key="1">
    <source>
        <dbReference type="EMBL" id="KAK4548933.1"/>
    </source>
</evidence>
<comment type="caution">
    <text evidence="1">The sequence shown here is derived from an EMBL/GenBank/DDBJ whole genome shotgun (WGS) entry which is preliminary data.</text>
</comment>
<sequence length="174" mass="19682">MSPKTQQTDHFSKLSAELRLEIYGHVLYVDSPLRPLKTGPSFTTPVRGNPLTAHPYRNLEIRIDEHMRTCNIRRLINILRKASTCAADTKLKSVTVQLKDNHPVLTQGPHRQLRPNIDSGSLIEALKAANMGLRYTGIACLDILPQLEASSDDPQQTPRLRIEYPDAIKAWVYF</sequence>
<organism evidence="1 2">
    <name type="scientific">Oleoguttula mirabilis</name>
    <dbReference type="NCBI Taxonomy" id="1507867"/>
    <lineage>
        <taxon>Eukaryota</taxon>
        <taxon>Fungi</taxon>
        <taxon>Dikarya</taxon>
        <taxon>Ascomycota</taxon>
        <taxon>Pezizomycotina</taxon>
        <taxon>Dothideomycetes</taxon>
        <taxon>Dothideomycetidae</taxon>
        <taxon>Mycosphaerellales</taxon>
        <taxon>Teratosphaeriaceae</taxon>
        <taxon>Oleoguttula</taxon>
    </lineage>
</organism>
<proteinExistence type="predicted"/>
<reference evidence="1 2" key="1">
    <citation type="submission" date="2021-11" db="EMBL/GenBank/DDBJ databases">
        <title>Black yeast isolated from Biological Soil Crust.</title>
        <authorList>
            <person name="Kurbessoian T."/>
        </authorList>
    </citation>
    <scope>NUCLEOTIDE SEQUENCE [LARGE SCALE GENOMIC DNA]</scope>
    <source>
        <strain evidence="1 2">CCFEE 5522</strain>
    </source>
</reference>
<dbReference type="Proteomes" id="UP001324427">
    <property type="component" value="Unassembled WGS sequence"/>
</dbReference>